<dbReference type="Proteomes" id="UP000193804">
    <property type="component" value="Unassembled WGS sequence"/>
</dbReference>
<dbReference type="Gene3D" id="1.25.40.10">
    <property type="entry name" value="Tetratricopeptide repeat domain"/>
    <property type="match status" value="1"/>
</dbReference>
<dbReference type="InterPro" id="IPR005151">
    <property type="entry name" value="Tail-specific_protease"/>
</dbReference>
<keyword evidence="1" id="KW-0802">TPR repeat</keyword>
<dbReference type="EMBL" id="FXAW01000004">
    <property type="protein sequence ID" value="SMG35817.1"/>
    <property type="molecule type" value="Genomic_DNA"/>
</dbReference>
<dbReference type="InterPro" id="IPR011990">
    <property type="entry name" value="TPR-like_helical_dom_sf"/>
</dbReference>
<proteinExistence type="predicted"/>
<protein>
    <submittedName>
        <fullName evidence="3">Tetratricopeptide repeat-containing protein</fullName>
    </submittedName>
</protein>
<evidence type="ECO:0000313" key="3">
    <source>
        <dbReference type="EMBL" id="SMG35817.1"/>
    </source>
</evidence>
<gene>
    <name evidence="3" type="ORF">SAMN05661096_02376</name>
</gene>
<dbReference type="GO" id="GO:0008236">
    <property type="term" value="F:serine-type peptidase activity"/>
    <property type="evidence" value="ECO:0007669"/>
    <property type="project" value="InterPro"/>
</dbReference>
<dbReference type="Pfam" id="PF03572">
    <property type="entry name" value="Peptidase_S41"/>
    <property type="match status" value="1"/>
</dbReference>
<feature type="domain" description="Tail specific protease" evidence="2">
    <location>
        <begin position="352"/>
        <end position="537"/>
    </location>
</feature>
<dbReference type="InterPro" id="IPR019734">
    <property type="entry name" value="TPR_rpt"/>
</dbReference>
<keyword evidence="4" id="KW-1185">Reference proteome</keyword>
<dbReference type="OrthoDB" id="5480566at2"/>
<evidence type="ECO:0000313" key="4">
    <source>
        <dbReference type="Proteomes" id="UP000193804"/>
    </source>
</evidence>
<name>A0A1X7K5C9_9BACT</name>
<sequence length="561" mass="64360">MKFTRLFLLLISTIILSCNGQNKEKKSIKDAIVSHSYDDIDVAIMYYKKLKLEDLDSYNFSDENELNNLGYQLLNDNRVEDAIKIFKLLVSEFPQSANAYDSLGEAYRKNGDIKLALENYRKSLELNPKNRNAESVILSIENENRDKDKFYKVYTRKEYVADLEELADNLTTVNPHPFKFMAKEDFWKVVDAKKRFISDSTTYGEFIWHCSEIVANINCFHSSLGYFNQEREMLPTELRFPLETRFIGNKLYVTKHLSNSHIKEGSEILTINGRKVVDLQAEIYKHISTQGHIETSKEYFYPGYGTAYIAYALGFPTKYEIRLEGIKHPIKLKQLGKYEPLKRVYATNLCKSRDLCLDFINDETAVLTIINSGAYYGNRFTIYKDFIDESFQEIRNRGIKNLIVDMRSNGGGPGNTGIYLLQHLAKQPFIYKSVSEGSNVAGQSFEPFENGFKGNTYFLIDGEGGSTTGHILALVKKLNMATIIGEELGGNHFCTGGQRVFKLSNTEVFYYIGRFTNISSANEFPDNRGIMPDHFVEKSIQDYLNDNDPVLKYTLELIQDK</sequence>
<dbReference type="PROSITE" id="PS50005">
    <property type="entry name" value="TPR"/>
    <property type="match status" value="1"/>
</dbReference>
<reference evidence="4" key="1">
    <citation type="submission" date="2017-04" db="EMBL/GenBank/DDBJ databases">
        <authorList>
            <person name="Varghese N."/>
            <person name="Submissions S."/>
        </authorList>
    </citation>
    <scope>NUCLEOTIDE SEQUENCE [LARGE SCALE GENOMIC DNA]</scope>
    <source>
        <strain evidence="4">DSM 4125</strain>
    </source>
</reference>
<dbReference type="SUPFAM" id="SSF48452">
    <property type="entry name" value="TPR-like"/>
    <property type="match status" value="1"/>
</dbReference>
<dbReference type="GO" id="GO:0006508">
    <property type="term" value="P:proteolysis"/>
    <property type="evidence" value="ECO:0007669"/>
    <property type="project" value="InterPro"/>
</dbReference>
<dbReference type="PROSITE" id="PS50293">
    <property type="entry name" value="TPR_REGION"/>
    <property type="match status" value="1"/>
</dbReference>
<feature type="repeat" description="TPR" evidence="1">
    <location>
        <begin position="97"/>
        <end position="130"/>
    </location>
</feature>
<evidence type="ECO:0000259" key="2">
    <source>
        <dbReference type="SMART" id="SM00245"/>
    </source>
</evidence>
<dbReference type="SMART" id="SM00028">
    <property type="entry name" value="TPR"/>
    <property type="match status" value="2"/>
</dbReference>
<organism evidence="3 4">
    <name type="scientific">Marivirga sericea</name>
    <dbReference type="NCBI Taxonomy" id="1028"/>
    <lineage>
        <taxon>Bacteria</taxon>
        <taxon>Pseudomonadati</taxon>
        <taxon>Bacteroidota</taxon>
        <taxon>Cytophagia</taxon>
        <taxon>Cytophagales</taxon>
        <taxon>Marivirgaceae</taxon>
        <taxon>Marivirga</taxon>
    </lineage>
</organism>
<dbReference type="SMART" id="SM00245">
    <property type="entry name" value="TSPc"/>
    <property type="match status" value="1"/>
</dbReference>
<dbReference type="SUPFAM" id="SSF52096">
    <property type="entry name" value="ClpP/crotonase"/>
    <property type="match status" value="1"/>
</dbReference>
<dbReference type="Gene3D" id="3.90.226.10">
    <property type="entry name" value="2-enoyl-CoA Hydratase, Chain A, domain 1"/>
    <property type="match status" value="1"/>
</dbReference>
<dbReference type="Pfam" id="PF00515">
    <property type="entry name" value="TPR_1"/>
    <property type="match status" value="1"/>
</dbReference>
<dbReference type="RefSeq" id="WP_085517421.1">
    <property type="nucleotide sequence ID" value="NZ_FXAW01000004.1"/>
</dbReference>
<dbReference type="STRING" id="1028.SAMN05661096_02376"/>
<evidence type="ECO:0000256" key="1">
    <source>
        <dbReference type="PROSITE-ProRule" id="PRU00339"/>
    </source>
</evidence>
<dbReference type="PROSITE" id="PS51257">
    <property type="entry name" value="PROKAR_LIPOPROTEIN"/>
    <property type="match status" value="1"/>
</dbReference>
<accession>A0A1X7K5C9</accession>
<dbReference type="InterPro" id="IPR029045">
    <property type="entry name" value="ClpP/crotonase-like_dom_sf"/>
</dbReference>
<dbReference type="AlphaFoldDB" id="A0A1X7K5C9"/>